<feature type="domain" description="Pentatricopeptide repeat-containing protein-mitochondrial" evidence="6">
    <location>
        <begin position="330"/>
        <end position="460"/>
    </location>
</feature>
<name>A0A1Q8S7H6_9PEZI</name>
<evidence type="ECO:0000256" key="2">
    <source>
        <dbReference type="ARBA" id="ARBA00022737"/>
    </source>
</evidence>
<feature type="region of interest" description="Disordered" evidence="5">
    <location>
        <begin position="30"/>
        <end position="91"/>
    </location>
</feature>
<dbReference type="STRING" id="708187.A0A1Q8S7H6"/>
<evidence type="ECO:0000313" key="8">
    <source>
        <dbReference type="Proteomes" id="UP000186583"/>
    </source>
</evidence>
<feature type="compositionally biased region" description="Low complexity" evidence="5">
    <location>
        <begin position="41"/>
        <end position="52"/>
    </location>
</feature>
<comment type="caution">
    <text evidence="7">The sequence shown here is derived from an EMBL/GenBank/DDBJ whole genome shotgun (WGS) entry which is preliminary data.</text>
</comment>
<gene>
    <name evidence="7" type="ORF">CCHL11_01057</name>
</gene>
<protein>
    <recommendedName>
        <fullName evidence="6">Pentatricopeptide repeat-containing protein-mitochondrial domain-containing protein</fullName>
    </recommendedName>
</protein>
<sequence>MSSSRVVFDGLWRCLCPSVDAQAAARLLNSLPRPPPSLVTSRRSPSLQPSRQRNIRAQCRRPLTTASSALRQGDDQIAGHHGTSTNGSAHAEIPEVGTVRSRTEPNPDEQLRSAPLPAIYDALRVLQGQPKSFNKVATIITHLVNSRNVELSPILYEHLVAAMADVRGSAEMLAQLFGEMKQLSIKPTAAICHAALAALAVHPDYLIRNEVLAAMKQSWTEIDNEGESHIALGLLRDGQFELALDALETLIDKQTVKPWVYDIFISVFAQRGFVDEAVKLAHSKVHASDRDTHSALWFMLLDTCSGFYHYEGTRYIWGRMLDAQKEQLSDGVLLNVINTAARQHDFELATSAARLTTQRGGKLFAHHYEVLIECYGGIGDIASAFRVLCIMFKAISVAPYASTRTIYQWIKKRPESLNSALEALVDLVRDYKVPVAALNVLIEAAVETHGYAKALDIYQNAHKYTEASPNHVTIRYLLQACEETDSLMALVADNPELAMKGDRQTFARAIYEYAIAGELDLAYQCVELLGRAPEPVEGGKQATSGFWINRKTLLTLVRRSLDAQDERVWWLVDQAEKRNMDVQSGLSKLMASFAEEVKRSTGLGQEDGALEENPKPQHPSTS</sequence>
<accession>A0A1Q8S7H6</accession>
<dbReference type="Gene3D" id="1.25.40.10">
    <property type="entry name" value="Tetratricopeptide repeat domain"/>
    <property type="match status" value="2"/>
</dbReference>
<comment type="function">
    <text evidence="3">Regulates mitochondrial small subunit maturation by controlling 15S rRNA 5'-end processing. Localizes to the 5' precursor of the 15S rRNA in a position that is subsequently occupied by mS47 in the mature yeast mtSSU. Uses structure and sequence-specific RNA recognition, binding to a single-stranded region of the precursor and specifically recognizing bases -6 to -1. The exchange of Ccm1 for mS47 is coupled to the irreversible removal of precursor rRNA that is accompanied by conformational changes of the mitoribosomal proteins uS5m and mS26. These conformational changes signal completion of 5'-end rRNA processing through protection of the mature 5'-end of the 15S rRNA and stabilization of mS47. The removal of the 5' precursor together with the dissociation of Ccm1 may be catalyzed by the 5'-3' exoribonuclease Pet127. Involved in the specific removal of group I introns in mitochondrial encoded transcripts.</text>
</comment>
<evidence type="ECO:0000256" key="4">
    <source>
        <dbReference type="ARBA" id="ARBA00044511"/>
    </source>
</evidence>
<evidence type="ECO:0000256" key="3">
    <source>
        <dbReference type="ARBA" id="ARBA00044493"/>
    </source>
</evidence>
<keyword evidence="8" id="KW-1185">Reference proteome</keyword>
<dbReference type="InterPro" id="IPR057027">
    <property type="entry name" value="TPR_mt"/>
</dbReference>
<dbReference type="Pfam" id="PF13812">
    <property type="entry name" value="PPR_3"/>
    <property type="match status" value="1"/>
</dbReference>
<dbReference type="InterPro" id="IPR011990">
    <property type="entry name" value="TPR-like_helical_dom_sf"/>
</dbReference>
<evidence type="ECO:0000313" key="7">
    <source>
        <dbReference type="EMBL" id="OLN97362.1"/>
    </source>
</evidence>
<dbReference type="PANTHER" id="PTHR47447">
    <property type="entry name" value="OS03G0856100 PROTEIN"/>
    <property type="match status" value="1"/>
</dbReference>
<evidence type="ECO:0000259" key="6">
    <source>
        <dbReference type="Pfam" id="PF23276"/>
    </source>
</evidence>
<organism evidence="7 8">
    <name type="scientific">Colletotrichum chlorophyti</name>
    <dbReference type="NCBI Taxonomy" id="708187"/>
    <lineage>
        <taxon>Eukaryota</taxon>
        <taxon>Fungi</taxon>
        <taxon>Dikarya</taxon>
        <taxon>Ascomycota</taxon>
        <taxon>Pezizomycotina</taxon>
        <taxon>Sordariomycetes</taxon>
        <taxon>Hypocreomycetidae</taxon>
        <taxon>Glomerellales</taxon>
        <taxon>Glomerellaceae</taxon>
        <taxon>Colletotrichum</taxon>
    </lineage>
</organism>
<evidence type="ECO:0000256" key="5">
    <source>
        <dbReference type="SAM" id="MobiDB-lite"/>
    </source>
</evidence>
<dbReference type="OrthoDB" id="747253at2759"/>
<comment type="similarity">
    <text evidence="1">Belongs to the CCM1 family.</text>
</comment>
<evidence type="ECO:0000256" key="1">
    <source>
        <dbReference type="ARBA" id="ARBA00006192"/>
    </source>
</evidence>
<comment type="subunit">
    <text evidence="4">Binds to mitochondrial small subunit 15S rRNA.</text>
</comment>
<dbReference type="Proteomes" id="UP000186583">
    <property type="component" value="Unassembled WGS sequence"/>
</dbReference>
<proteinExistence type="inferred from homology"/>
<dbReference type="AlphaFoldDB" id="A0A1Q8S7H6"/>
<dbReference type="Pfam" id="PF23276">
    <property type="entry name" value="TPR_24"/>
    <property type="match status" value="1"/>
</dbReference>
<dbReference type="InterPro" id="IPR002885">
    <property type="entry name" value="PPR_rpt"/>
</dbReference>
<dbReference type="PANTHER" id="PTHR47447:SF17">
    <property type="entry name" value="OS12G0638900 PROTEIN"/>
    <property type="match status" value="1"/>
</dbReference>
<keyword evidence="2" id="KW-0677">Repeat</keyword>
<dbReference type="EMBL" id="MPGH01000008">
    <property type="protein sequence ID" value="OLN97362.1"/>
    <property type="molecule type" value="Genomic_DNA"/>
</dbReference>
<feature type="region of interest" description="Disordered" evidence="5">
    <location>
        <begin position="598"/>
        <end position="622"/>
    </location>
</feature>
<reference evidence="7 8" key="1">
    <citation type="submission" date="2016-11" db="EMBL/GenBank/DDBJ databases">
        <title>Draft Genome Assembly of Colletotrichum chlorophyti a pathogen of herbaceous plants.</title>
        <authorList>
            <person name="Gan P."/>
            <person name="Narusaka M."/>
            <person name="Tsushima A."/>
            <person name="Narusaka Y."/>
            <person name="Takano Y."/>
            <person name="Shirasu K."/>
        </authorList>
    </citation>
    <scope>NUCLEOTIDE SEQUENCE [LARGE SCALE GENOMIC DNA]</scope>
    <source>
        <strain evidence="7 8">NTL11</strain>
    </source>
</reference>